<comment type="similarity">
    <text evidence="2">Belongs to the SusD family.</text>
</comment>
<dbReference type="HOGENOM" id="CLU_015553_3_0_10"/>
<dbReference type="Pfam" id="PF07980">
    <property type="entry name" value="SusD_RagB"/>
    <property type="match status" value="1"/>
</dbReference>
<dbReference type="OrthoDB" id="9792139at2"/>
<feature type="domain" description="RagB/SusD" evidence="6">
    <location>
        <begin position="340"/>
        <end position="468"/>
    </location>
</feature>
<keyword evidence="5" id="KW-0998">Cell outer membrane</keyword>
<feature type="domain" description="SusD-like N-terminal" evidence="7">
    <location>
        <begin position="19"/>
        <end position="231"/>
    </location>
</feature>
<dbReference type="Gene3D" id="2.20.20.130">
    <property type="match status" value="1"/>
</dbReference>
<evidence type="ECO:0000256" key="4">
    <source>
        <dbReference type="ARBA" id="ARBA00023136"/>
    </source>
</evidence>
<keyword evidence="3" id="KW-0732">Signal</keyword>
<name>E4TSE7_MARTH</name>
<evidence type="ECO:0000313" key="8">
    <source>
        <dbReference type="EMBL" id="ADR22864.1"/>
    </source>
</evidence>
<dbReference type="InterPro" id="IPR033985">
    <property type="entry name" value="SusD-like_N"/>
</dbReference>
<dbReference type="GO" id="GO:0009279">
    <property type="term" value="C:cell outer membrane"/>
    <property type="evidence" value="ECO:0007669"/>
    <property type="project" value="UniProtKB-SubCell"/>
</dbReference>
<dbReference type="RefSeq" id="WP_013455007.1">
    <property type="nucleotide sequence ID" value="NC_014759.1"/>
</dbReference>
<organism evidence="8 9">
    <name type="scientific">Marivirga tractuosa (strain ATCC 23168 / DSM 4126 / NBRC 15989 / NCIMB 1408 / VKM B-1430 / H-43)</name>
    <name type="common">Microscilla tractuosa</name>
    <name type="synonym">Flexibacter tractuosus</name>
    <dbReference type="NCBI Taxonomy" id="643867"/>
    <lineage>
        <taxon>Bacteria</taxon>
        <taxon>Pseudomonadati</taxon>
        <taxon>Bacteroidota</taxon>
        <taxon>Cytophagia</taxon>
        <taxon>Cytophagales</taxon>
        <taxon>Marivirgaceae</taxon>
        <taxon>Marivirga</taxon>
    </lineage>
</organism>
<proteinExistence type="inferred from homology"/>
<dbReference type="Gene3D" id="1.25.40.390">
    <property type="match status" value="1"/>
</dbReference>
<protein>
    <submittedName>
        <fullName evidence="8">RagB/SusD domain protein</fullName>
    </submittedName>
</protein>
<dbReference type="KEGG" id="mtt:Ftrac_2888"/>
<comment type="subcellular location">
    <subcellularLocation>
        <location evidence="1">Cell outer membrane</location>
    </subcellularLocation>
</comment>
<evidence type="ECO:0000313" key="9">
    <source>
        <dbReference type="Proteomes" id="UP000008720"/>
    </source>
</evidence>
<dbReference type="Gene3D" id="1.25.40.900">
    <property type="match status" value="1"/>
</dbReference>
<dbReference type="eggNOG" id="COG0388">
    <property type="taxonomic scope" value="Bacteria"/>
</dbReference>
<evidence type="ECO:0000256" key="2">
    <source>
        <dbReference type="ARBA" id="ARBA00006275"/>
    </source>
</evidence>
<dbReference type="PROSITE" id="PS51257">
    <property type="entry name" value="PROKAR_LIPOPROTEIN"/>
    <property type="match status" value="1"/>
</dbReference>
<dbReference type="AlphaFoldDB" id="E4TSE7"/>
<keyword evidence="9" id="KW-1185">Reference proteome</keyword>
<evidence type="ECO:0000256" key="5">
    <source>
        <dbReference type="ARBA" id="ARBA00023237"/>
    </source>
</evidence>
<evidence type="ECO:0000259" key="6">
    <source>
        <dbReference type="Pfam" id="PF07980"/>
    </source>
</evidence>
<reference evidence="8 9" key="1">
    <citation type="journal article" date="2011" name="Stand. Genomic Sci.">
        <title>Complete genome sequence of Marivirga tractuosa type strain (H-43).</title>
        <authorList>
            <person name="Pagani I."/>
            <person name="Chertkov O."/>
            <person name="Lapidus A."/>
            <person name="Lucas S."/>
            <person name="Del Rio T.G."/>
            <person name="Tice H."/>
            <person name="Copeland A."/>
            <person name="Cheng J.F."/>
            <person name="Nolan M."/>
            <person name="Saunders E."/>
            <person name="Pitluck S."/>
            <person name="Held B."/>
            <person name="Goodwin L."/>
            <person name="Liolios K."/>
            <person name="Ovchinikova G."/>
            <person name="Ivanova N."/>
            <person name="Mavromatis K."/>
            <person name="Pati A."/>
            <person name="Chen A."/>
            <person name="Palaniappan K."/>
            <person name="Land M."/>
            <person name="Hauser L."/>
            <person name="Jeffries C.D."/>
            <person name="Detter J.C."/>
            <person name="Han C."/>
            <person name="Tapia R."/>
            <person name="Ngatchou-Djao O.D."/>
            <person name="Rohde M."/>
            <person name="Goker M."/>
            <person name="Spring S."/>
            <person name="Sikorski J."/>
            <person name="Woyke T."/>
            <person name="Bristow J."/>
            <person name="Eisen J.A."/>
            <person name="Markowitz V."/>
            <person name="Hugenholtz P."/>
            <person name="Klenk H.P."/>
            <person name="Kyrpides N.C."/>
        </authorList>
    </citation>
    <scope>NUCLEOTIDE SEQUENCE [LARGE SCALE GENOMIC DNA]</scope>
    <source>
        <strain evidence="9">ATCC 23168 / DSM 4126 / NBRC 15989 / NCIMB 1408 / VKM B-1430 / H-43</strain>
    </source>
</reference>
<dbReference type="Proteomes" id="UP000008720">
    <property type="component" value="Chromosome"/>
</dbReference>
<dbReference type="Pfam" id="PF14322">
    <property type="entry name" value="SusD-like_3"/>
    <property type="match status" value="1"/>
</dbReference>
<dbReference type="SUPFAM" id="SSF48452">
    <property type="entry name" value="TPR-like"/>
    <property type="match status" value="1"/>
</dbReference>
<dbReference type="STRING" id="643867.Ftrac_2888"/>
<dbReference type="InterPro" id="IPR012944">
    <property type="entry name" value="SusD_RagB_dom"/>
</dbReference>
<evidence type="ECO:0000256" key="3">
    <source>
        <dbReference type="ARBA" id="ARBA00022729"/>
    </source>
</evidence>
<dbReference type="InterPro" id="IPR011990">
    <property type="entry name" value="TPR-like_helical_dom_sf"/>
</dbReference>
<gene>
    <name evidence="8" type="ordered locus">Ftrac_2888</name>
</gene>
<sequence>MKRIIYIFLGILIFSSCDEFLDVTPRDIIVEETAYQSLADIESGAFGVYAAISGTNLVDISSRMGDNLQLGGENRGQGRQTHDYQVVSTTGEALGVWSNLYDVVSRLNRVLSNMDRLITEGVVTEEEVSAIRGEMLAIRAMQHFDLWRVYSGKYDPAAAAVPWLGLEDLDDNGRPDGLDPDVKPERQTTEFIFGKVKEDLQAAKTLLAGQNDNVFRITENAVVALQARVALYEEDFGAAETFASEVLANVSLAGIAEFSSVWTDQSNAGLIFALQRIPGDGRIGTLFTDLNGDRFFQPAQGYIDLFDQVNDVRFNRFVSGSYANDNVEVAKYPGIPDNAALNNVKVFRAAEMQLILAEALAKTNQLPLAADALNELRSERIQGYTDATFSSVDEIMDEILIERRRELGFEGHRWFDLKRNGLDLVRDSRDCTSGAIPCTVESDDFRWLFPIPQAEIFANENIVQNPGYTNNE</sequence>
<evidence type="ECO:0000256" key="1">
    <source>
        <dbReference type="ARBA" id="ARBA00004442"/>
    </source>
</evidence>
<keyword evidence="4" id="KW-0472">Membrane</keyword>
<accession>E4TSE7</accession>
<evidence type="ECO:0000259" key="7">
    <source>
        <dbReference type="Pfam" id="PF14322"/>
    </source>
</evidence>
<dbReference type="EMBL" id="CP002349">
    <property type="protein sequence ID" value="ADR22864.1"/>
    <property type="molecule type" value="Genomic_DNA"/>
</dbReference>